<sequence>MEFAVVANDCPRGALLGLLLARVCDEKYIKKVYLLLGERNFENIFQERWGISLYENGKLVNLPGNALKILPYGTTKTANLNLLRRCHTFIVCLQSRPNELQDVGAWITEHFKSQICVMCMDTGLDFRFKPLLSKLDINRREKFSLRGCVGFQACISLDSQAKEVRVSKSSHGSIILDRVSREKKSLETYCKIFELIHGVNVEYGSSKQANNWLYGDILWRSLRVYAEIRYGNDDSNQMSLYEQLESSQVHINNCFKSFFFIIRNTCILKHPKQYRLVCATILSECYSSLKWEDRSLLGHESSPFGINLYLSILLLRLPEMYFSPCLNLCLWFYTMGSAKSIQGNKFGESNIDECNNYLELIIQRASHHGIMLPMISHMHKLLKRIKQQPDESIHEKTERKDKDFLDSSMLQFEIVKPLSFSLVTFSLTTIPFVLYFLVSFIQHAHYILRYT</sequence>
<keyword evidence="1" id="KW-1133">Transmembrane helix</keyword>
<gene>
    <name evidence="2" type="ORF">ASTO00021_LOCUS17620</name>
</gene>
<feature type="transmembrane region" description="Helical" evidence="1">
    <location>
        <begin position="418"/>
        <end position="441"/>
    </location>
</feature>
<organism evidence="2">
    <name type="scientific">Aplanochytrium stocchinoi</name>
    <dbReference type="NCBI Taxonomy" id="215587"/>
    <lineage>
        <taxon>Eukaryota</taxon>
        <taxon>Sar</taxon>
        <taxon>Stramenopiles</taxon>
        <taxon>Bigyra</taxon>
        <taxon>Labyrinthulomycetes</taxon>
        <taxon>Thraustochytrida</taxon>
        <taxon>Thraustochytriidae</taxon>
        <taxon>Aplanochytrium</taxon>
    </lineage>
</organism>
<dbReference type="AlphaFoldDB" id="A0A7S3PQX7"/>
<evidence type="ECO:0000313" key="2">
    <source>
        <dbReference type="EMBL" id="CAE0447652.1"/>
    </source>
</evidence>
<dbReference type="EMBL" id="HBIN01022911">
    <property type="protein sequence ID" value="CAE0447652.1"/>
    <property type="molecule type" value="Transcribed_RNA"/>
</dbReference>
<accession>A0A7S3PQX7</accession>
<keyword evidence="1" id="KW-0472">Membrane</keyword>
<protein>
    <submittedName>
        <fullName evidence="2">Uncharacterized protein</fullName>
    </submittedName>
</protein>
<proteinExistence type="predicted"/>
<evidence type="ECO:0000256" key="1">
    <source>
        <dbReference type="SAM" id="Phobius"/>
    </source>
</evidence>
<keyword evidence="1" id="KW-0812">Transmembrane</keyword>
<name>A0A7S3PQX7_9STRA</name>
<reference evidence="2" key="1">
    <citation type="submission" date="2021-01" db="EMBL/GenBank/DDBJ databases">
        <authorList>
            <person name="Corre E."/>
            <person name="Pelletier E."/>
            <person name="Niang G."/>
            <person name="Scheremetjew M."/>
            <person name="Finn R."/>
            <person name="Kale V."/>
            <person name="Holt S."/>
            <person name="Cochrane G."/>
            <person name="Meng A."/>
            <person name="Brown T."/>
            <person name="Cohen L."/>
        </authorList>
    </citation>
    <scope>NUCLEOTIDE SEQUENCE</scope>
    <source>
        <strain evidence="2">GSBS06</strain>
    </source>
</reference>